<sequence length="456" mass="47838">METKANYAIVGFFTVAVVAAAFAFVFWMSQYGRQGPMSDLVIRIPGSANGLSVGSAVRFNGIQIGSVKSLAIDATDPNYSVAFTQVNSDAPIYESTKAVLGIQGLTGAAYIELSGGKPGGVNLLEEARKTGRAPMLLADQSSVTNLLATADKIMKRADEAVAQIQTFANDSREPLTNTVKNAETFSKALADNADGVNKFLASVGKLSDTINGLSGRLDGTLASVDALIKAVDPKKIDSILANADTVSANLATSSGEIKVSLEKFNKAADNIATLAASANSTIEKADKLIAAIDPDKIKGSVEDVSQAVANARSAVQDIKSITNDINNRRQEIDQAINDATELASKLNKASNRVDGILAKVDNMLGSGDGSSLMVQAKETLAAYKDVAVTLNAKIGPIADNLSRFSSQGLGGIQALVGDMRGAVDNLNRTITNFDSDPQRLLFGGDQVKTFDGRNRR</sequence>
<keyword evidence="2" id="KW-0812">Transmembrane</keyword>
<proteinExistence type="predicted"/>
<protein>
    <submittedName>
        <fullName evidence="4">Phospholipid/cholesterol/gamma-HCH transport system substrate-binding protein</fullName>
    </submittedName>
</protein>
<evidence type="ECO:0000256" key="1">
    <source>
        <dbReference type="SAM" id="Coils"/>
    </source>
</evidence>
<organism evidence="4 5">
    <name type="scientific">Rhizobium aquaticum</name>
    <dbReference type="NCBI Taxonomy" id="1549636"/>
    <lineage>
        <taxon>Bacteria</taxon>
        <taxon>Pseudomonadati</taxon>
        <taxon>Pseudomonadota</taxon>
        <taxon>Alphaproteobacteria</taxon>
        <taxon>Hyphomicrobiales</taxon>
        <taxon>Rhizobiaceae</taxon>
        <taxon>Rhizobium/Agrobacterium group</taxon>
        <taxon>Rhizobium</taxon>
    </lineage>
</organism>
<dbReference type="Proteomes" id="UP001549047">
    <property type="component" value="Unassembled WGS sequence"/>
</dbReference>
<feature type="domain" description="Mce/MlaD" evidence="3">
    <location>
        <begin position="47"/>
        <end position="116"/>
    </location>
</feature>
<dbReference type="Pfam" id="PF02470">
    <property type="entry name" value="MlaD"/>
    <property type="match status" value="1"/>
</dbReference>
<dbReference type="InterPro" id="IPR003399">
    <property type="entry name" value="Mce/MlaD"/>
</dbReference>
<name>A0ABV2IWM7_9HYPH</name>
<dbReference type="PANTHER" id="PTHR36698">
    <property type="entry name" value="BLL5892 PROTEIN"/>
    <property type="match status" value="1"/>
</dbReference>
<feature type="transmembrane region" description="Helical" evidence="2">
    <location>
        <begin position="7"/>
        <end position="28"/>
    </location>
</feature>
<dbReference type="SUPFAM" id="SSF58104">
    <property type="entry name" value="Methyl-accepting chemotaxis protein (MCP) signaling domain"/>
    <property type="match status" value="1"/>
</dbReference>
<keyword evidence="1" id="KW-0175">Coiled coil</keyword>
<evidence type="ECO:0000259" key="3">
    <source>
        <dbReference type="Pfam" id="PF02470"/>
    </source>
</evidence>
<evidence type="ECO:0000256" key="2">
    <source>
        <dbReference type="SAM" id="Phobius"/>
    </source>
</evidence>
<evidence type="ECO:0000313" key="4">
    <source>
        <dbReference type="EMBL" id="MET3612892.1"/>
    </source>
</evidence>
<dbReference type="RefSeq" id="WP_354555419.1">
    <property type="nucleotide sequence ID" value="NZ_JBEPMB010000001.1"/>
</dbReference>
<dbReference type="EMBL" id="JBEPMB010000001">
    <property type="protein sequence ID" value="MET3612892.1"/>
    <property type="molecule type" value="Genomic_DNA"/>
</dbReference>
<comment type="caution">
    <text evidence="4">The sequence shown here is derived from an EMBL/GenBank/DDBJ whole genome shotgun (WGS) entry which is preliminary data.</text>
</comment>
<accession>A0ABV2IWM7</accession>
<keyword evidence="2" id="KW-1133">Transmembrane helix</keyword>
<keyword evidence="5" id="KW-1185">Reference proteome</keyword>
<dbReference type="Gene3D" id="1.20.1170.10">
    <property type="match status" value="1"/>
</dbReference>
<gene>
    <name evidence="4" type="ORF">ABID16_001197</name>
</gene>
<dbReference type="PANTHER" id="PTHR36698:SF2">
    <property type="entry name" value="MCE_MLAD DOMAIN-CONTAINING PROTEIN"/>
    <property type="match status" value="1"/>
</dbReference>
<evidence type="ECO:0000313" key="5">
    <source>
        <dbReference type="Proteomes" id="UP001549047"/>
    </source>
</evidence>
<keyword evidence="2" id="KW-0472">Membrane</keyword>
<reference evidence="4 5" key="1">
    <citation type="submission" date="2024-06" db="EMBL/GenBank/DDBJ databases">
        <title>Genomic Encyclopedia of Type Strains, Phase IV (KMG-IV): sequencing the most valuable type-strain genomes for metagenomic binning, comparative biology and taxonomic classification.</title>
        <authorList>
            <person name="Goeker M."/>
        </authorList>
    </citation>
    <scope>NUCLEOTIDE SEQUENCE [LARGE SCALE GENOMIC DNA]</scope>
    <source>
        <strain evidence="4 5">DSM 29780</strain>
    </source>
</reference>
<feature type="coiled-coil region" evidence="1">
    <location>
        <begin position="318"/>
        <end position="352"/>
    </location>
</feature>